<reference evidence="1 2" key="1">
    <citation type="submission" date="2023-03" db="EMBL/GenBank/DDBJ databases">
        <title>High-quality genome of Scylla paramamosain provides insights in environmental adaptation.</title>
        <authorList>
            <person name="Zhang L."/>
        </authorList>
    </citation>
    <scope>NUCLEOTIDE SEQUENCE [LARGE SCALE GENOMIC DNA]</scope>
    <source>
        <strain evidence="1">LZ_2023a</strain>
        <tissue evidence="1">Muscle</tissue>
    </source>
</reference>
<dbReference type="AlphaFoldDB" id="A0AAW0TG95"/>
<protein>
    <submittedName>
        <fullName evidence="1">Uncharacterized protein</fullName>
    </submittedName>
</protein>
<dbReference type="EMBL" id="JARAKH010000030">
    <property type="protein sequence ID" value="KAK8386734.1"/>
    <property type="molecule type" value="Genomic_DNA"/>
</dbReference>
<keyword evidence="2" id="KW-1185">Reference proteome</keyword>
<dbReference type="Proteomes" id="UP001487740">
    <property type="component" value="Unassembled WGS sequence"/>
</dbReference>
<proteinExistence type="predicted"/>
<organism evidence="1 2">
    <name type="scientific">Scylla paramamosain</name>
    <name type="common">Mud crab</name>
    <dbReference type="NCBI Taxonomy" id="85552"/>
    <lineage>
        <taxon>Eukaryota</taxon>
        <taxon>Metazoa</taxon>
        <taxon>Ecdysozoa</taxon>
        <taxon>Arthropoda</taxon>
        <taxon>Crustacea</taxon>
        <taxon>Multicrustacea</taxon>
        <taxon>Malacostraca</taxon>
        <taxon>Eumalacostraca</taxon>
        <taxon>Eucarida</taxon>
        <taxon>Decapoda</taxon>
        <taxon>Pleocyemata</taxon>
        <taxon>Brachyura</taxon>
        <taxon>Eubrachyura</taxon>
        <taxon>Portunoidea</taxon>
        <taxon>Portunidae</taxon>
        <taxon>Portuninae</taxon>
        <taxon>Scylla</taxon>
    </lineage>
</organism>
<evidence type="ECO:0000313" key="1">
    <source>
        <dbReference type="EMBL" id="KAK8386734.1"/>
    </source>
</evidence>
<name>A0AAW0TG95_SCYPA</name>
<accession>A0AAW0TG95</accession>
<gene>
    <name evidence="1" type="ORF">O3P69_017891</name>
</gene>
<comment type="caution">
    <text evidence="1">The sequence shown here is derived from an EMBL/GenBank/DDBJ whole genome shotgun (WGS) entry which is preliminary data.</text>
</comment>
<sequence length="114" mass="12571">MTSAAITVRSLDPEYKKCQQRRHMQAIIAVQEDMDNIIYTSVAPPLLFGGGVPREPCSGAHYRRGPRVAGKVVAAALIKPRNVSVGNVKVRRRRFSLPDWRSLGTSGGRKQGTR</sequence>
<evidence type="ECO:0000313" key="2">
    <source>
        <dbReference type="Proteomes" id="UP001487740"/>
    </source>
</evidence>